<comment type="subcellular location">
    <subcellularLocation>
        <location evidence="1">Cell membrane</location>
        <topology evidence="1">Multi-pass membrane protein</topology>
    </subcellularLocation>
</comment>
<comment type="caution">
    <text evidence="8">The sequence shown here is derived from an EMBL/GenBank/DDBJ whole genome shotgun (WGS) entry which is preliminary data.</text>
</comment>
<dbReference type="RefSeq" id="WP_109236446.1">
    <property type="nucleotide sequence ID" value="NZ_BMXZ01000002.1"/>
</dbReference>
<feature type="transmembrane region" description="Helical" evidence="6">
    <location>
        <begin position="331"/>
        <end position="352"/>
    </location>
</feature>
<keyword evidence="9" id="KW-1185">Reference proteome</keyword>
<sequence length="382" mass="41903">MKQPFSLSLSLPLLIALMMFPQVVETIYSPALIDIADQFKVSENLAGQTLSLYFLSFAVGIVVWGYAIDRFGRRGTMITALMIYFVATLGALISSDFTQLLFWRMLMAFSAAIGSIGTQTVIRDRLSGVALQQLFSTMGIALAVSPILGLFLGVIFVSLAGYQGVFLFLMLLAIILIAWVIRSLPETKPAEMVRVSFIETFKMMIFDLAIWRDALLIAGFNITLFAYYQLAPFLFEAQGLSALFGVSGIALGIGAFLGAYLNRYWIKKYHWSAAKLLQIAAGLLLLSTTLLFCIEHQWFFFLPMIGVTMAYSIAIPNILTDALNNYRDRLGSAGALLGLLYYILIGLALIFVADSGNLGGSLIVVSLSILVMIGISTFLSSR</sequence>
<protein>
    <submittedName>
        <fullName evidence="8">MFS transporter</fullName>
    </submittedName>
</protein>
<dbReference type="GO" id="GO:0022857">
    <property type="term" value="F:transmembrane transporter activity"/>
    <property type="evidence" value="ECO:0007669"/>
    <property type="project" value="InterPro"/>
</dbReference>
<evidence type="ECO:0000259" key="7">
    <source>
        <dbReference type="PROSITE" id="PS50850"/>
    </source>
</evidence>
<feature type="transmembrane region" description="Helical" evidence="6">
    <location>
        <begin position="240"/>
        <end position="261"/>
    </location>
</feature>
<keyword evidence="4 6" id="KW-1133">Transmembrane helix</keyword>
<evidence type="ECO:0000313" key="8">
    <source>
        <dbReference type="EMBL" id="PWD83250.1"/>
    </source>
</evidence>
<feature type="transmembrane region" description="Helical" evidence="6">
    <location>
        <begin position="298"/>
        <end position="319"/>
    </location>
</feature>
<dbReference type="PROSITE" id="PS50850">
    <property type="entry name" value="MFS"/>
    <property type="match status" value="1"/>
</dbReference>
<dbReference type="InterPro" id="IPR020846">
    <property type="entry name" value="MFS_dom"/>
</dbReference>
<evidence type="ECO:0000256" key="6">
    <source>
        <dbReference type="SAM" id="Phobius"/>
    </source>
</evidence>
<evidence type="ECO:0000256" key="5">
    <source>
        <dbReference type="ARBA" id="ARBA00023136"/>
    </source>
</evidence>
<feature type="transmembrane region" description="Helical" evidence="6">
    <location>
        <begin position="75"/>
        <end position="95"/>
    </location>
</feature>
<dbReference type="Proteomes" id="UP000244948">
    <property type="component" value="Unassembled WGS sequence"/>
</dbReference>
<accession>A0A2U2AKD9</accession>
<organism evidence="8 9">
    <name type="scientific">Ignatzschineria indica</name>
    <dbReference type="NCBI Taxonomy" id="472583"/>
    <lineage>
        <taxon>Bacteria</taxon>
        <taxon>Pseudomonadati</taxon>
        <taxon>Pseudomonadota</taxon>
        <taxon>Gammaproteobacteria</taxon>
        <taxon>Cardiobacteriales</taxon>
        <taxon>Ignatzschineriaceae</taxon>
        <taxon>Ignatzschineria</taxon>
    </lineage>
</organism>
<evidence type="ECO:0000256" key="2">
    <source>
        <dbReference type="ARBA" id="ARBA00022475"/>
    </source>
</evidence>
<feature type="transmembrane region" description="Helical" evidence="6">
    <location>
        <begin position="205"/>
        <end position="228"/>
    </location>
</feature>
<keyword evidence="2" id="KW-1003">Cell membrane</keyword>
<feature type="transmembrane region" description="Helical" evidence="6">
    <location>
        <begin position="358"/>
        <end position="379"/>
    </location>
</feature>
<evidence type="ECO:0000256" key="3">
    <source>
        <dbReference type="ARBA" id="ARBA00022692"/>
    </source>
</evidence>
<dbReference type="InterPro" id="IPR011701">
    <property type="entry name" value="MFS"/>
</dbReference>
<dbReference type="Pfam" id="PF07690">
    <property type="entry name" value="MFS_1"/>
    <property type="match status" value="1"/>
</dbReference>
<dbReference type="Gene3D" id="1.20.1720.10">
    <property type="entry name" value="Multidrug resistance protein D"/>
    <property type="match status" value="1"/>
</dbReference>
<dbReference type="PANTHER" id="PTHR43124">
    <property type="entry name" value="PURINE EFFLUX PUMP PBUE"/>
    <property type="match status" value="1"/>
</dbReference>
<feature type="transmembrane region" description="Helical" evidence="6">
    <location>
        <begin position="134"/>
        <end position="159"/>
    </location>
</feature>
<name>A0A2U2AKD9_9GAMM</name>
<dbReference type="GO" id="GO:0005886">
    <property type="term" value="C:plasma membrane"/>
    <property type="evidence" value="ECO:0007669"/>
    <property type="project" value="UniProtKB-SubCell"/>
</dbReference>
<keyword evidence="5 6" id="KW-0472">Membrane</keyword>
<feature type="transmembrane region" description="Helical" evidence="6">
    <location>
        <begin position="101"/>
        <end position="122"/>
    </location>
</feature>
<feature type="transmembrane region" description="Helical" evidence="6">
    <location>
        <begin position="50"/>
        <end position="68"/>
    </location>
</feature>
<keyword evidence="3 6" id="KW-0812">Transmembrane</keyword>
<dbReference type="InterPro" id="IPR050189">
    <property type="entry name" value="MFS_Efflux_Transporters"/>
</dbReference>
<feature type="transmembrane region" description="Helical" evidence="6">
    <location>
        <begin position="165"/>
        <end position="184"/>
    </location>
</feature>
<feature type="domain" description="Major facilitator superfamily (MFS) profile" evidence="7">
    <location>
        <begin position="9"/>
        <end position="382"/>
    </location>
</feature>
<dbReference type="InterPro" id="IPR036259">
    <property type="entry name" value="MFS_trans_sf"/>
</dbReference>
<gene>
    <name evidence="8" type="ORF">DC082_06750</name>
</gene>
<evidence type="ECO:0000313" key="9">
    <source>
        <dbReference type="Proteomes" id="UP000244948"/>
    </source>
</evidence>
<dbReference type="PANTHER" id="PTHR43124:SF3">
    <property type="entry name" value="CHLORAMPHENICOL EFFLUX PUMP RV0191"/>
    <property type="match status" value="1"/>
</dbReference>
<feature type="transmembrane region" description="Helical" evidence="6">
    <location>
        <begin position="273"/>
        <end position="292"/>
    </location>
</feature>
<dbReference type="SUPFAM" id="SSF103473">
    <property type="entry name" value="MFS general substrate transporter"/>
    <property type="match status" value="1"/>
</dbReference>
<proteinExistence type="predicted"/>
<evidence type="ECO:0000256" key="1">
    <source>
        <dbReference type="ARBA" id="ARBA00004651"/>
    </source>
</evidence>
<dbReference type="EMBL" id="QEWR01000003">
    <property type="protein sequence ID" value="PWD83250.1"/>
    <property type="molecule type" value="Genomic_DNA"/>
</dbReference>
<evidence type="ECO:0000256" key="4">
    <source>
        <dbReference type="ARBA" id="ARBA00022989"/>
    </source>
</evidence>
<dbReference type="AlphaFoldDB" id="A0A2U2AKD9"/>
<reference evidence="8 9" key="1">
    <citation type="journal article" date="2018" name="Genome Announc.">
        <title>Ignatzschineria cameli sp. nov., isolated from necrotic foot tissue of dromedaries (Camelus dromedarius) and associated maggots (Wohlfahrtia species) in Dubai.</title>
        <authorList>
            <person name="Tsang C.C."/>
            <person name="Tang J.Y."/>
            <person name="Fong J.Y."/>
            <person name="Kinne J."/>
            <person name="Lee H.H."/>
            <person name="Joseph M."/>
            <person name="Jose S."/>
            <person name="Schuster R.K."/>
            <person name="Tang Y."/>
            <person name="Sivakumar S."/>
            <person name="Chen J.H."/>
            <person name="Teng J.L."/>
            <person name="Lau S.K."/>
            <person name="Wernery U."/>
            <person name="Woo P.C."/>
        </authorList>
    </citation>
    <scope>NUCLEOTIDE SEQUENCE [LARGE SCALE GENOMIC DNA]</scope>
    <source>
        <strain evidence="8 9">KCTC 22643</strain>
    </source>
</reference>